<dbReference type="PANTHER" id="PTHR38149:SF1">
    <property type="entry name" value="ATPASE"/>
    <property type="match status" value="1"/>
</dbReference>
<dbReference type="InterPro" id="IPR049069">
    <property type="entry name" value="MRB1590-like_C"/>
</dbReference>
<feature type="domain" description="ATPase of the ABC class C-terminal" evidence="2">
    <location>
        <begin position="226"/>
        <end position="497"/>
    </location>
</feature>
<dbReference type="InterPro" id="IPR046834">
    <property type="entry name" value="ABC_ATPase_C"/>
</dbReference>
<gene>
    <name evidence="5" type="ORF">H257_15112</name>
</gene>
<organism evidence="5">
    <name type="scientific">Aphanomyces astaci</name>
    <name type="common">Crayfish plague agent</name>
    <dbReference type="NCBI Taxonomy" id="112090"/>
    <lineage>
        <taxon>Eukaryota</taxon>
        <taxon>Sar</taxon>
        <taxon>Stramenopiles</taxon>
        <taxon>Oomycota</taxon>
        <taxon>Saprolegniomycetes</taxon>
        <taxon>Saprolegniales</taxon>
        <taxon>Verrucalvaceae</taxon>
        <taxon>Aphanomyces</taxon>
    </lineage>
</organism>
<proteinExistence type="predicted"/>
<dbReference type="OrthoDB" id="189459at2759"/>
<dbReference type="AlphaFoldDB" id="W4FNU8"/>
<feature type="region of interest" description="Disordered" evidence="1">
    <location>
        <begin position="264"/>
        <end position="284"/>
    </location>
</feature>
<feature type="compositionally biased region" description="Basic and acidic residues" evidence="1">
    <location>
        <begin position="19"/>
        <end position="38"/>
    </location>
</feature>
<dbReference type="Pfam" id="PF09818">
    <property type="entry name" value="ABC_ATPase"/>
    <property type="match status" value="1"/>
</dbReference>
<dbReference type="RefSeq" id="XP_009841410.1">
    <property type="nucleotide sequence ID" value="XM_009843108.1"/>
</dbReference>
<dbReference type="GeneID" id="20817108"/>
<dbReference type="Pfam" id="PF21117">
    <property type="entry name" value="MRB1590_C"/>
    <property type="match status" value="1"/>
</dbReference>
<name>W4FNU8_APHAT</name>
<dbReference type="PANTHER" id="PTHR38149">
    <property type="entry name" value="ATPASE"/>
    <property type="match status" value="1"/>
</dbReference>
<feature type="domain" description="MRB1590-like C-terminal" evidence="4">
    <location>
        <begin position="522"/>
        <end position="621"/>
    </location>
</feature>
<evidence type="ECO:0000259" key="4">
    <source>
        <dbReference type="Pfam" id="PF21117"/>
    </source>
</evidence>
<dbReference type="EMBL" id="KI913179">
    <property type="protein sequence ID" value="ETV69157.1"/>
    <property type="molecule type" value="Genomic_DNA"/>
</dbReference>
<accession>W4FNU8</accession>
<dbReference type="InterPro" id="IPR046833">
    <property type="entry name" value="ABC_N"/>
</dbReference>
<protein>
    <recommendedName>
        <fullName evidence="6">ABC transporter ATPase</fullName>
    </recommendedName>
</protein>
<dbReference type="InterPro" id="IPR019195">
    <property type="entry name" value="ABC_ATPase_put"/>
</dbReference>
<feature type="domain" description="ATPase of the ABC class N-terminal" evidence="3">
    <location>
        <begin position="51"/>
        <end position="220"/>
    </location>
</feature>
<evidence type="ECO:0000259" key="3">
    <source>
        <dbReference type="Pfam" id="PF20446"/>
    </source>
</evidence>
<sequence>MGRSGEYYKNKYGRGGGRRTADESSRQRETRSRSRERLPSQMQQQVLSWSALIGTLYKLEGQNYGAYNSLRGQEYRHAEHPAFILAADSIQGDAFAAPSRFHVVLDASSARYPTDMLSTKSRRISVADFLARQFVRATRARGADARVGGQGWHGAKGGDLSMDSPSQYVLERTNVLVLADGSVEARFTVGLPARGRSICGDFATRILTDVVPALVLEALVCPADVADLWGHVKCVEDQRALRQLVADQGLVAFVADGSILPRQSGASDTPMASPPAQPFQAPRSSPLHRTFTLPHHGPISGLGIPRGITLLVGGGYHGKSTVLQAVEGGVYDTVPGDGREFVVTDPRAVKIRAEDGRSVVGCNVSPFISNLPSKVTTEAFTSANASGSTSQAANIMEAIEAGATTLLMDEDTCATNFMTRDGKMQQLVASEKEPITPFLTKARALFTVHGVSSILVVGALGDYFSIADNVILMDTFQPKDVTTQAKTIASQHPPIAQSSTFLASTVRVLDPAGIPVVDARRVKCLGTNTINYGDLDGAIDVSAVGHLVEPGQLRAIAHVLRGNLANDMNGRRSISELLDRLDAALADGLDRINGDHRCGLYARPRRFEIAAALNRLRSLTMAKHL</sequence>
<reference evidence="5" key="1">
    <citation type="submission" date="2013-12" db="EMBL/GenBank/DDBJ databases">
        <title>The Genome Sequence of Aphanomyces astaci APO3.</title>
        <authorList>
            <consortium name="The Broad Institute Genomics Platform"/>
            <person name="Russ C."/>
            <person name="Tyler B."/>
            <person name="van West P."/>
            <person name="Dieguez-Uribeondo J."/>
            <person name="Young S.K."/>
            <person name="Zeng Q."/>
            <person name="Gargeya S."/>
            <person name="Fitzgerald M."/>
            <person name="Abouelleil A."/>
            <person name="Alvarado L."/>
            <person name="Chapman S.B."/>
            <person name="Gainer-Dewar J."/>
            <person name="Goldberg J."/>
            <person name="Griggs A."/>
            <person name="Gujja S."/>
            <person name="Hansen M."/>
            <person name="Howarth C."/>
            <person name="Imamovic A."/>
            <person name="Ireland A."/>
            <person name="Larimer J."/>
            <person name="McCowan C."/>
            <person name="Murphy C."/>
            <person name="Pearson M."/>
            <person name="Poon T.W."/>
            <person name="Priest M."/>
            <person name="Roberts A."/>
            <person name="Saif S."/>
            <person name="Shea T."/>
            <person name="Sykes S."/>
            <person name="Wortman J."/>
            <person name="Nusbaum C."/>
            <person name="Birren B."/>
        </authorList>
    </citation>
    <scope>NUCLEOTIDE SEQUENCE [LARGE SCALE GENOMIC DNA]</scope>
    <source>
        <strain evidence="5">APO3</strain>
    </source>
</reference>
<dbReference type="VEuPathDB" id="FungiDB:H257_15112"/>
<evidence type="ECO:0008006" key="6">
    <source>
        <dbReference type="Google" id="ProtNLM"/>
    </source>
</evidence>
<evidence type="ECO:0000313" key="5">
    <source>
        <dbReference type="EMBL" id="ETV69157.1"/>
    </source>
</evidence>
<evidence type="ECO:0000259" key="2">
    <source>
        <dbReference type="Pfam" id="PF09818"/>
    </source>
</evidence>
<evidence type="ECO:0000256" key="1">
    <source>
        <dbReference type="SAM" id="MobiDB-lite"/>
    </source>
</evidence>
<feature type="region of interest" description="Disordered" evidence="1">
    <location>
        <begin position="1"/>
        <end position="40"/>
    </location>
</feature>
<dbReference type="Pfam" id="PF20446">
    <property type="entry name" value="ABC_N"/>
    <property type="match status" value="1"/>
</dbReference>